<sequence length="77" mass="8615">MSELSEAIKKADNKVKSIETLLLTSTIVELELMRELAEGNAATASVNDLQLEETFYNDLEELMANIVAEKLILRSMK</sequence>
<dbReference type="AlphaFoldDB" id="A0A0F9AZK7"/>
<accession>A0A0F9AZK7</accession>
<reference evidence="1" key="1">
    <citation type="journal article" date="2015" name="Nature">
        <title>Complex archaea that bridge the gap between prokaryotes and eukaryotes.</title>
        <authorList>
            <person name="Spang A."/>
            <person name="Saw J.H."/>
            <person name="Jorgensen S.L."/>
            <person name="Zaremba-Niedzwiedzka K."/>
            <person name="Martijn J."/>
            <person name="Lind A.E."/>
            <person name="van Eijk R."/>
            <person name="Schleper C."/>
            <person name="Guy L."/>
            <person name="Ettema T.J."/>
        </authorList>
    </citation>
    <scope>NUCLEOTIDE SEQUENCE</scope>
</reference>
<dbReference type="EMBL" id="LAZR01052052">
    <property type="protein sequence ID" value="KKK83824.1"/>
    <property type="molecule type" value="Genomic_DNA"/>
</dbReference>
<organism evidence="1">
    <name type="scientific">marine sediment metagenome</name>
    <dbReference type="NCBI Taxonomy" id="412755"/>
    <lineage>
        <taxon>unclassified sequences</taxon>
        <taxon>metagenomes</taxon>
        <taxon>ecological metagenomes</taxon>
    </lineage>
</organism>
<name>A0A0F9AZK7_9ZZZZ</name>
<evidence type="ECO:0000313" key="1">
    <source>
        <dbReference type="EMBL" id="KKK83824.1"/>
    </source>
</evidence>
<comment type="caution">
    <text evidence="1">The sequence shown here is derived from an EMBL/GenBank/DDBJ whole genome shotgun (WGS) entry which is preliminary data.</text>
</comment>
<proteinExistence type="predicted"/>
<protein>
    <submittedName>
        <fullName evidence="1">Uncharacterized protein</fullName>
    </submittedName>
</protein>
<gene>
    <name evidence="1" type="ORF">LCGC14_2789520</name>
</gene>